<accession>A0ABW6VHV9</accession>
<dbReference type="Proteomes" id="UP001602119">
    <property type="component" value="Unassembled WGS sequence"/>
</dbReference>
<dbReference type="RefSeq" id="WP_387347568.1">
    <property type="nucleotide sequence ID" value="NZ_JBIAXI010000039.1"/>
</dbReference>
<sequence>MAVVLASVALTTALTTAACSGDEGPARTVASAEPQAGGAKSPDATATEGDALAFARCMRENGMPDFPDPKPEKGLAFSPELADSPQFKAAEKSCARFQPPAPDRPPMPDESWPVSDKLKYAACMRENGVPSFPDPDDNGGFIFPQNGTVDPASEQFKKAEGACKQHQPRNMPKPGQMKGGTS</sequence>
<dbReference type="EMBL" id="JBIAXI010000039">
    <property type="protein sequence ID" value="MFF4778949.1"/>
    <property type="molecule type" value="Genomic_DNA"/>
</dbReference>
<feature type="chain" id="PRO_5046401917" description="Lipoprotein" evidence="2">
    <location>
        <begin position="18"/>
        <end position="182"/>
    </location>
</feature>
<evidence type="ECO:0000256" key="2">
    <source>
        <dbReference type="SAM" id="SignalP"/>
    </source>
</evidence>
<organism evidence="3 4">
    <name type="scientific">Microtetraspora fusca</name>
    <dbReference type="NCBI Taxonomy" id="1997"/>
    <lineage>
        <taxon>Bacteria</taxon>
        <taxon>Bacillati</taxon>
        <taxon>Actinomycetota</taxon>
        <taxon>Actinomycetes</taxon>
        <taxon>Streptosporangiales</taxon>
        <taxon>Streptosporangiaceae</taxon>
        <taxon>Microtetraspora</taxon>
    </lineage>
</organism>
<evidence type="ECO:0000256" key="1">
    <source>
        <dbReference type="SAM" id="MobiDB-lite"/>
    </source>
</evidence>
<evidence type="ECO:0000313" key="4">
    <source>
        <dbReference type="Proteomes" id="UP001602119"/>
    </source>
</evidence>
<feature type="region of interest" description="Disordered" evidence="1">
    <location>
        <begin position="126"/>
        <end position="182"/>
    </location>
</feature>
<comment type="caution">
    <text evidence="3">The sequence shown here is derived from an EMBL/GenBank/DDBJ whole genome shotgun (WGS) entry which is preliminary data.</text>
</comment>
<gene>
    <name evidence="3" type="ORF">ACFY05_39610</name>
</gene>
<feature type="signal peptide" evidence="2">
    <location>
        <begin position="1"/>
        <end position="17"/>
    </location>
</feature>
<protein>
    <recommendedName>
        <fullName evidence="5">Lipoprotein</fullName>
    </recommendedName>
</protein>
<evidence type="ECO:0008006" key="5">
    <source>
        <dbReference type="Google" id="ProtNLM"/>
    </source>
</evidence>
<reference evidence="3 4" key="1">
    <citation type="submission" date="2024-10" db="EMBL/GenBank/DDBJ databases">
        <title>The Natural Products Discovery Center: Release of the First 8490 Sequenced Strains for Exploring Actinobacteria Biosynthetic Diversity.</title>
        <authorList>
            <person name="Kalkreuter E."/>
            <person name="Kautsar S.A."/>
            <person name="Yang D."/>
            <person name="Bader C.D."/>
            <person name="Teijaro C.N."/>
            <person name="Fluegel L."/>
            <person name="Davis C.M."/>
            <person name="Simpson J.R."/>
            <person name="Lauterbach L."/>
            <person name="Steele A.D."/>
            <person name="Gui C."/>
            <person name="Meng S."/>
            <person name="Li G."/>
            <person name="Viehrig K."/>
            <person name="Ye F."/>
            <person name="Su P."/>
            <person name="Kiefer A.F."/>
            <person name="Nichols A."/>
            <person name="Cepeda A.J."/>
            <person name="Yan W."/>
            <person name="Fan B."/>
            <person name="Jiang Y."/>
            <person name="Adhikari A."/>
            <person name="Zheng C.-J."/>
            <person name="Schuster L."/>
            <person name="Cowan T.M."/>
            <person name="Smanski M.J."/>
            <person name="Chevrette M.G."/>
            <person name="De Carvalho L.P.S."/>
            <person name="Shen B."/>
        </authorList>
    </citation>
    <scope>NUCLEOTIDE SEQUENCE [LARGE SCALE GENOMIC DNA]</scope>
    <source>
        <strain evidence="3 4">NPDC001281</strain>
    </source>
</reference>
<proteinExistence type="predicted"/>
<evidence type="ECO:0000313" key="3">
    <source>
        <dbReference type="EMBL" id="MFF4778949.1"/>
    </source>
</evidence>
<feature type="region of interest" description="Disordered" evidence="1">
    <location>
        <begin position="19"/>
        <end position="48"/>
    </location>
</feature>
<keyword evidence="2" id="KW-0732">Signal</keyword>
<name>A0ABW6VHV9_MICFU</name>
<feature type="region of interest" description="Disordered" evidence="1">
    <location>
        <begin position="60"/>
        <end position="113"/>
    </location>
</feature>
<keyword evidence="4" id="KW-1185">Reference proteome</keyword>